<feature type="coiled-coil region" evidence="1">
    <location>
        <begin position="166"/>
        <end position="343"/>
    </location>
</feature>
<keyword evidence="4" id="KW-1185">Reference proteome</keyword>
<dbReference type="KEGG" id="acp:A2cp1_3975"/>
<feature type="compositionally biased region" description="Low complexity" evidence="2">
    <location>
        <begin position="18"/>
        <end position="30"/>
    </location>
</feature>
<evidence type="ECO:0000256" key="2">
    <source>
        <dbReference type="SAM" id="MobiDB-lite"/>
    </source>
</evidence>
<sequence>MRKAFDANVPKLKPRLRAAGAPAAPAPEAEVAPAPEAVAVAEAPVAAEPVAPEALASPVAPAAEPRAAGERGRVAIHAAAEAAAQVAAVEPPAPVAAPVARAAAPAVASIAPAAEVPAAPQGDVQERRERLQKIKRRVAEAAKPAPRIEPVPADPGRAAESVLGLVKDLEVELLRAREREEALRADLDEARQELARAAGEARGATERLAVAEKELEDKRGVLSDLLGEMDALEQERDESVRRAQALSALDEERARLLDDVTRRADEEARVRAEREKEVERLSEELRAGAADGARLRTAVGELARERDQLAAELDRLRAERDELASAKRALEQVHAALAQARARLG</sequence>
<feature type="region of interest" description="Disordered" evidence="2">
    <location>
        <begin position="1"/>
        <end position="30"/>
    </location>
</feature>
<proteinExistence type="predicted"/>
<protein>
    <submittedName>
        <fullName evidence="3">Mucin-associated surface protein (MASP), putative</fullName>
    </submittedName>
</protein>
<gene>
    <name evidence="3" type="ordered locus">A2cp1_3975</name>
</gene>
<evidence type="ECO:0000313" key="3">
    <source>
        <dbReference type="EMBL" id="ACL67296.1"/>
    </source>
</evidence>
<evidence type="ECO:0000256" key="1">
    <source>
        <dbReference type="SAM" id="Coils"/>
    </source>
</evidence>
<evidence type="ECO:0000313" key="4">
    <source>
        <dbReference type="Proteomes" id="UP000007089"/>
    </source>
</evidence>
<name>B8J8L0_ANAD2</name>
<dbReference type="HOGENOM" id="CLU_791416_0_0_7"/>
<organism evidence="3 4">
    <name type="scientific">Anaeromyxobacter dehalogenans (strain ATCC BAA-258 / DSM 21875 / 2CP-1)</name>
    <dbReference type="NCBI Taxonomy" id="455488"/>
    <lineage>
        <taxon>Bacteria</taxon>
        <taxon>Pseudomonadati</taxon>
        <taxon>Myxococcota</taxon>
        <taxon>Myxococcia</taxon>
        <taxon>Myxococcales</taxon>
        <taxon>Cystobacterineae</taxon>
        <taxon>Anaeromyxobacteraceae</taxon>
        <taxon>Anaeromyxobacter</taxon>
    </lineage>
</organism>
<keyword evidence="1" id="KW-0175">Coiled coil</keyword>
<dbReference type="RefSeq" id="WP_015935024.1">
    <property type="nucleotide sequence ID" value="NC_011891.1"/>
</dbReference>
<dbReference type="AlphaFoldDB" id="B8J8L0"/>
<dbReference type="Gene3D" id="6.10.250.920">
    <property type="match status" value="1"/>
</dbReference>
<reference evidence="3" key="1">
    <citation type="submission" date="2009-01" db="EMBL/GenBank/DDBJ databases">
        <title>Complete sequence of Anaeromyxobacter dehalogenans 2CP-1.</title>
        <authorList>
            <consortium name="US DOE Joint Genome Institute"/>
            <person name="Lucas S."/>
            <person name="Copeland A."/>
            <person name="Lapidus A."/>
            <person name="Glavina del Rio T."/>
            <person name="Dalin E."/>
            <person name="Tice H."/>
            <person name="Bruce D."/>
            <person name="Goodwin L."/>
            <person name="Pitluck S."/>
            <person name="Saunders E."/>
            <person name="Brettin T."/>
            <person name="Detter J.C."/>
            <person name="Han C."/>
            <person name="Larimer F."/>
            <person name="Land M."/>
            <person name="Hauser L."/>
            <person name="Kyrpides N."/>
            <person name="Ovchinnikova G."/>
            <person name="Beliaev A.S."/>
            <person name="Richardson P."/>
        </authorList>
    </citation>
    <scope>NUCLEOTIDE SEQUENCE</scope>
    <source>
        <strain evidence="3">2CP-1</strain>
    </source>
</reference>
<dbReference type="EMBL" id="CP001359">
    <property type="protein sequence ID" value="ACL67296.1"/>
    <property type="molecule type" value="Genomic_DNA"/>
</dbReference>
<dbReference type="Proteomes" id="UP000007089">
    <property type="component" value="Chromosome"/>
</dbReference>
<accession>B8J8L0</accession>